<keyword evidence="5" id="KW-1185">Reference proteome</keyword>
<organism evidence="4 5">
    <name type="scientific">Bambusicola thoracicus</name>
    <name type="common">Chinese bamboo-partridge</name>
    <name type="synonym">Perdix thoracica</name>
    <dbReference type="NCBI Taxonomy" id="9083"/>
    <lineage>
        <taxon>Eukaryota</taxon>
        <taxon>Metazoa</taxon>
        <taxon>Chordata</taxon>
        <taxon>Craniata</taxon>
        <taxon>Vertebrata</taxon>
        <taxon>Euteleostomi</taxon>
        <taxon>Archelosauria</taxon>
        <taxon>Archosauria</taxon>
        <taxon>Dinosauria</taxon>
        <taxon>Saurischia</taxon>
        <taxon>Theropoda</taxon>
        <taxon>Coelurosauria</taxon>
        <taxon>Aves</taxon>
        <taxon>Neognathae</taxon>
        <taxon>Galloanserae</taxon>
        <taxon>Galliformes</taxon>
        <taxon>Phasianidae</taxon>
        <taxon>Perdicinae</taxon>
        <taxon>Bambusicola</taxon>
    </lineage>
</organism>
<dbReference type="PANTHER" id="PTHR24095:SF126">
    <property type="entry name" value="ACETYL-COENZYME A SYNTHETASE, CYTOPLASMIC"/>
    <property type="match status" value="1"/>
</dbReference>
<feature type="domain" description="AMP-dependent synthetase/ligase" evidence="3">
    <location>
        <begin position="8"/>
        <end position="98"/>
    </location>
</feature>
<dbReference type="GO" id="GO:0003987">
    <property type="term" value="F:acetate-CoA ligase activity"/>
    <property type="evidence" value="ECO:0007669"/>
    <property type="project" value="UniProtKB-EC"/>
</dbReference>
<feature type="transmembrane region" description="Helical" evidence="2">
    <location>
        <begin position="38"/>
        <end position="60"/>
    </location>
</feature>
<protein>
    <recommendedName>
        <fullName evidence="1">acetate--CoA ligase</fullName>
        <ecNumber evidence="1">6.2.1.1</ecNumber>
    </recommendedName>
</protein>
<name>A0A2P4SSB9_BAMTH</name>
<feature type="non-terminal residue" evidence="4">
    <location>
        <position position="1"/>
    </location>
</feature>
<sequence length="115" mass="12618">EGNEPGDSMKITYGELLRKVCQFANVLRNHGVKKGDRISIYLPMILELVIAMLACARIGAIHSVVFAGFSADSLCERILDCGCSLLITADAFYRGDKLVNLKQIADEALQKSKDK</sequence>
<dbReference type="Proteomes" id="UP000237246">
    <property type="component" value="Unassembled WGS sequence"/>
</dbReference>
<dbReference type="PANTHER" id="PTHR24095">
    <property type="entry name" value="ACETYL-COENZYME A SYNTHETASE"/>
    <property type="match status" value="1"/>
</dbReference>
<evidence type="ECO:0000256" key="1">
    <source>
        <dbReference type="ARBA" id="ARBA00013275"/>
    </source>
</evidence>
<dbReference type="SUPFAM" id="SSF56801">
    <property type="entry name" value="Acetyl-CoA synthetase-like"/>
    <property type="match status" value="1"/>
</dbReference>
<evidence type="ECO:0000259" key="3">
    <source>
        <dbReference type="Pfam" id="PF00501"/>
    </source>
</evidence>
<evidence type="ECO:0000256" key="2">
    <source>
        <dbReference type="SAM" id="Phobius"/>
    </source>
</evidence>
<evidence type="ECO:0000313" key="5">
    <source>
        <dbReference type="Proteomes" id="UP000237246"/>
    </source>
</evidence>
<keyword evidence="2" id="KW-1133">Transmembrane helix</keyword>
<dbReference type="InterPro" id="IPR000873">
    <property type="entry name" value="AMP-dep_synth/lig_dom"/>
</dbReference>
<reference evidence="4 5" key="1">
    <citation type="submission" date="2018-01" db="EMBL/GenBank/DDBJ databases">
        <title>Comparison of the Chinese Bamboo Partridge and Red Junglefowl genome sequences highlights the importance of demography in genome evolution.</title>
        <authorList>
            <person name="Tiley G.P."/>
            <person name="Kimball R.T."/>
            <person name="Braun E.L."/>
            <person name="Burleigh J.G."/>
        </authorList>
    </citation>
    <scope>NUCLEOTIDE SEQUENCE [LARGE SCALE GENOMIC DNA]</scope>
    <source>
        <strain evidence="4">RTK389</strain>
        <tissue evidence="4">Blood</tissue>
    </source>
</reference>
<dbReference type="InterPro" id="IPR042099">
    <property type="entry name" value="ANL_N_sf"/>
</dbReference>
<gene>
    <name evidence="4" type="ORF">CIB84_009244</name>
</gene>
<keyword evidence="2" id="KW-0472">Membrane</keyword>
<comment type="caution">
    <text evidence="4">The sequence shown here is derived from an EMBL/GenBank/DDBJ whole genome shotgun (WGS) entry which is preliminary data.</text>
</comment>
<dbReference type="Gene3D" id="3.40.50.12780">
    <property type="entry name" value="N-terminal domain of ligase-like"/>
    <property type="match status" value="1"/>
</dbReference>
<dbReference type="EC" id="6.2.1.1" evidence="1"/>
<evidence type="ECO:0000313" key="4">
    <source>
        <dbReference type="EMBL" id="POI27006.1"/>
    </source>
</evidence>
<dbReference type="AlphaFoldDB" id="A0A2P4SSB9"/>
<dbReference type="GO" id="GO:0006085">
    <property type="term" value="P:acetyl-CoA biosynthetic process"/>
    <property type="evidence" value="ECO:0007669"/>
    <property type="project" value="TreeGrafter"/>
</dbReference>
<accession>A0A2P4SSB9</accession>
<keyword evidence="2" id="KW-0812">Transmembrane</keyword>
<dbReference type="Pfam" id="PF00501">
    <property type="entry name" value="AMP-binding"/>
    <property type="match status" value="1"/>
</dbReference>
<dbReference type="EMBL" id="PPHD01025861">
    <property type="protein sequence ID" value="POI27006.1"/>
    <property type="molecule type" value="Genomic_DNA"/>
</dbReference>
<dbReference type="OrthoDB" id="1706066at2759"/>
<proteinExistence type="predicted"/>
<dbReference type="GO" id="GO:0005737">
    <property type="term" value="C:cytoplasm"/>
    <property type="evidence" value="ECO:0007669"/>
    <property type="project" value="TreeGrafter"/>
</dbReference>